<dbReference type="CDD" id="cd04301">
    <property type="entry name" value="NAT_SF"/>
    <property type="match status" value="1"/>
</dbReference>
<evidence type="ECO:0000256" key="3">
    <source>
        <dbReference type="ARBA" id="ARBA00023315"/>
    </source>
</evidence>
<dbReference type="Pfam" id="PF00583">
    <property type="entry name" value="Acetyltransf_1"/>
    <property type="match status" value="1"/>
</dbReference>
<evidence type="ECO:0000256" key="2">
    <source>
        <dbReference type="ARBA" id="ARBA00022679"/>
    </source>
</evidence>
<dbReference type="FunFam" id="3.40.630.30:FF:000064">
    <property type="entry name" value="GNAT family acetyltransferase"/>
    <property type="match status" value="1"/>
</dbReference>
<dbReference type="SUPFAM" id="SSF55729">
    <property type="entry name" value="Acyl-CoA N-acyltransferases (Nat)"/>
    <property type="match status" value="1"/>
</dbReference>
<gene>
    <name evidence="5" type="ORF">DC094_19065</name>
</gene>
<evidence type="ECO:0000313" key="5">
    <source>
        <dbReference type="EMBL" id="PVZ64964.1"/>
    </source>
</evidence>
<dbReference type="Proteomes" id="UP000244906">
    <property type="component" value="Unassembled WGS sequence"/>
</dbReference>
<dbReference type="PANTHER" id="PTHR10545">
    <property type="entry name" value="DIAMINE N-ACETYLTRANSFERASE"/>
    <property type="match status" value="1"/>
</dbReference>
<keyword evidence="3" id="KW-0012">Acyltransferase</keyword>
<name>A0A2V1GRD9_9GAMM</name>
<sequence>MADLQVRWAKAADLDSIFSMIHDMAAYEGLEHELSIDCARLRAALFGPWPTAEVIVGELDGVVVSYAIFYQTFKTYACLPGIYMDNIYVAQEARGAGVGYKMLCNLAAIAKSRGYFRVEWAVRNANAEALRAYDAYGAERIEGQTKYRLQGRVFDDMTQKFEDWPQQQKCNFGK</sequence>
<evidence type="ECO:0000313" key="6">
    <source>
        <dbReference type="Proteomes" id="UP000244906"/>
    </source>
</evidence>
<dbReference type="InterPro" id="IPR016181">
    <property type="entry name" value="Acyl_CoA_acyltransferase"/>
</dbReference>
<dbReference type="RefSeq" id="WP_116688719.1">
    <property type="nucleotide sequence ID" value="NZ_CAWNYD010000011.1"/>
</dbReference>
<dbReference type="InterPro" id="IPR000182">
    <property type="entry name" value="GNAT_dom"/>
</dbReference>
<keyword evidence="6" id="KW-1185">Reference proteome</keyword>
<dbReference type="OrthoDB" id="27442at2"/>
<comment type="caution">
    <text evidence="5">The sequence shown here is derived from an EMBL/GenBank/DDBJ whole genome shotgun (WGS) entry which is preliminary data.</text>
</comment>
<protein>
    <submittedName>
        <fullName evidence="5">N-acetyltransferase</fullName>
    </submittedName>
</protein>
<proteinExistence type="inferred from homology"/>
<reference evidence="5 6" key="1">
    <citation type="submission" date="2018-04" db="EMBL/GenBank/DDBJ databases">
        <title>Thalassorhabdus spongiae gen. nov., sp. nov., isolated from a marine sponge in South-West Iceland.</title>
        <authorList>
            <person name="Knobloch S."/>
            <person name="Daussin A."/>
            <person name="Johannsson R."/>
            <person name="Marteinsson V.T."/>
        </authorList>
    </citation>
    <scope>NUCLEOTIDE SEQUENCE [LARGE SCALE GENOMIC DNA]</scope>
    <source>
        <strain evidence="5 6">Hp12</strain>
    </source>
</reference>
<dbReference type="Gene3D" id="3.40.630.30">
    <property type="match status" value="1"/>
</dbReference>
<organism evidence="5 6">
    <name type="scientific">Pelagibaculum spongiae</name>
    <dbReference type="NCBI Taxonomy" id="2080658"/>
    <lineage>
        <taxon>Bacteria</taxon>
        <taxon>Pseudomonadati</taxon>
        <taxon>Pseudomonadota</taxon>
        <taxon>Gammaproteobacteria</taxon>
        <taxon>Oceanospirillales</taxon>
        <taxon>Pelagibaculum</taxon>
    </lineage>
</organism>
<comment type="similarity">
    <text evidence="1">Belongs to the acetyltransferase family.</text>
</comment>
<dbReference type="AlphaFoldDB" id="A0A2V1GRD9"/>
<dbReference type="EMBL" id="QDDL01000011">
    <property type="protein sequence ID" value="PVZ64964.1"/>
    <property type="molecule type" value="Genomic_DNA"/>
</dbReference>
<feature type="domain" description="N-acetyltransferase" evidence="4">
    <location>
        <begin position="4"/>
        <end position="162"/>
    </location>
</feature>
<dbReference type="PANTHER" id="PTHR10545:SF29">
    <property type="entry name" value="GH14572P-RELATED"/>
    <property type="match status" value="1"/>
</dbReference>
<evidence type="ECO:0000259" key="4">
    <source>
        <dbReference type="PROSITE" id="PS51186"/>
    </source>
</evidence>
<dbReference type="InterPro" id="IPR051016">
    <property type="entry name" value="Diverse_Substrate_AcTransf"/>
</dbReference>
<dbReference type="PROSITE" id="PS51186">
    <property type="entry name" value="GNAT"/>
    <property type="match status" value="1"/>
</dbReference>
<evidence type="ECO:0000256" key="1">
    <source>
        <dbReference type="ARBA" id="ARBA00008694"/>
    </source>
</evidence>
<accession>A0A2V1GRD9</accession>
<dbReference type="GO" id="GO:0008080">
    <property type="term" value="F:N-acetyltransferase activity"/>
    <property type="evidence" value="ECO:0007669"/>
    <property type="project" value="UniProtKB-ARBA"/>
</dbReference>
<keyword evidence="2 5" id="KW-0808">Transferase</keyword>